<dbReference type="Proteomes" id="UP000286100">
    <property type="component" value="Unassembled WGS sequence"/>
</dbReference>
<dbReference type="PIRSF" id="PIRSF031900">
    <property type="entry name" value="UCP031900"/>
    <property type="match status" value="1"/>
</dbReference>
<sequence length="329" mass="36383">MLVFPLMPLLLVGHYSGESRRPILGDDMRVTARPIVLDASDANRTRVGPLRFLGGWELKGRDDGFGGFSAMAAMPGELRFLSDAGGLVTLRINASGQIAPVGFADLPGGPGRGWGKEDRDTEAMTRDPRTGQVWVAFERANAIWRYSRDLRRVEASAQPEAMHDWPENGGAEAMLRLRSGRFLIFSERARSKKKLGIEALAFDRDPTDPAAQVTRFAYRPPKGYRVTDAVEMADGRILLLHRRIALHPYLSARLAMLDPSGIRAGAVLPVHEVAHFAPPLAVDNMEALALDEEGGRQILWIASDDNFRSPFQRNLLLKFELLPIPAAQR</sequence>
<dbReference type="InterPro" id="IPR014567">
    <property type="entry name" value="UCP031900"/>
</dbReference>
<reference evidence="2 3" key="1">
    <citation type="submission" date="2018-09" db="EMBL/GenBank/DDBJ databases">
        <authorList>
            <person name="Zhu H."/>
        </authorList>
    </citation>
    <scope>NUCLEOTIDE SEQUENCE [LARGE SCALE GENOMIC DNA]</scope>
    <source>
        <strain evidence="2 3">K2R01-6</strain>
    </source>
</reference>
<evidence type="ECO:0000313" key="2">
    <source>
        <dbReference type="EMBL" id="RJF93367.1"/>
    </source>
</evidence>
<gene>
    <name evidence="2" type="ORF">D3876_03225</name>
</gene>
<proteinExistence type="predicted"/>
<dbReference type="AlphaFoldDB" id="A0A418WQ31"/>
<dbReference type="SUPFAM" id="SSF50956">
    <property type="entry name" value="Thermostable phytase (3-phytase)"/>
    <property type="match status" value="1"/>
</dbReference>
<evidence type="ECO:0000313" key="3">
    <source>
        <dbReference type="Proteomes" id="UP000286100"/>
    </source>
</evidence>
<organism evidence="2 3">
    <name type="scientific">Sphingomonas cavernae</name>
    <dbReference type="NCBI Taxonomy" id="2320861"/>
    <lineage>
        <taxon>Bacteria</taxon>
        <taxon>Pseudomonadati</taxon>
        <taxon>Pseudomonadota</taxon>
        <taxon>Alphaproteobacteria</taxon>
        <taxon>Sphingomonadales</taxon>
        <taxon>Sphingomonadaceae</taxon>
        <taxon>Sphingomonas</taxon>
    </lineage>
</organism>
<name>A0A418WQ31_9SPHN</name>
<accession>A0A418WQ31</accession>
<dbReference type="EMBL" id="QYUM01000002">
    <property type="protein sequence ID" value="RJF93367.1"/>
    <property type="molecule type" value="Genomic_DNA"/>
</dbReference>
<comment type="caution">
    <text evidence="2">The sequence shown here is derived from an EMBL/GenBank/DDBJ whole genome shotgun (WGS) entry which is preliminary data.</text>
</comment>
<evidence type="ECO:0000259" key="1">
    <source>
        <dbReference type="Pfam" id="PF13449"/>
    </source>
</evidence>
<protein>
    <submittedName>
        <fullName evidence="2">Esterase-like activity of phytase family protein</fullName>
    </submittedName>
</protein>
<dbReference type="Pfam" id="PF13449">
    <property type="entry name" value="Phytase-like"/>
    <property type="match status" value="1"/>
</dbReference>
<feature type="domain" description="Phytase-like" evidence="1">
    <location>
        <begin position="64"/>
        <end position="307"/>
    </location>
</feature>
<keyword evidence="3" id="KW-1185">Reference proteome</keyword>
<dbReference type="InterPro" id="IPR027372">
    <property type="entry name" value="Phytase-like_dom"/>
</dbReference>